<proteinExistence type="predicted"/>
<comment type="caution">
    <text evidence="7">The sequence shown here is derived from an EMBL/GenBank/DDBJ whole genome shotgun (WGS) entry which is preliminary data.</text>
</comment>
<dbReference type="Proteomes" id="UP000008366">
    <property type="component" value="Unassembled WGS sequence"/>
</dbReference>
<dbReference type="STRING" id="1184609.KILIM_019_00150"/>
<dbReference type="GO" id="GO:0046677">
    <property type="term" value="P:response to antibiotic"/>
    <property type="evidence" value="ECO:0007669"/>
    <property type="project" value="InterPro"/>
</dbReference>
<organism evidence="7 8">
    <name type="scientific">Kineosphaera limosa NBRC 100340</name>
    <dbReference type="NCBI Taxonomy" id="1184609"/>
    <lineage>
        <taxon>Bacteria</taxon>
        <taxon>Bacillati</taxon>
        <taxon>Actinomycetota</taxon>
        <taxon>Actinomycetes</taxon>
        <taxon>Micrococcales</taxon>
        <taxon>Dermatophilaceae</taxon>
        <taxon>Kineosphaera</taxon>
    </lineage>
</organism>
<evidence type="ECO:0000313" key="8">
    <source>
        <dbReference type="Proteomes" id="UP000008366"/>
    </source>
</evidence>
<dbReference type="SUPFAM" id="SSF48498">
    <property type="entry name" value="Tetracyclin repressor-like, C-terminal domain"/>
    <property type="match status" value="1"/>
</dbReference>
<dbReference type="Pfam" id="PF02909">
    <property type="entry name" value="TetR_C_1"/>
    <property type="match status" value="1"/>
</dbReference>
<evidence type="ECO:0000256" key="5">
    <source>
        <dbReference type="PROSITE-ProRule" id="PRU00335"/>
    </source>
</evidence>
<dbReference type="Gene3D" id="1.10.357.10">
    <property type="entry name" value="Tetracycline Repressor, domain 2"/>
    <property type="match status" value="1"/>
</dbReference>
<feature type="DNA-binding region" description="H-T-H motif" evidence="5">
    <location>
        <begin position="32"/>
        <end position="51"/>
    </location>
</feature>
<accession>K6VGQ9</accession>
<dbReference type="InterPro" id="IPR003012">
    <property type="entry name" value="Tet_transcr_reg_TetR"/>
</dbReference>
<keyword evidence="8" id="KW-1185">Reference proteome</keyword>
<dbReference type="GO" id="GO:0003700">
    <property type="term" value="F:DNA-binding transcription factor activity"/>
    <property type="evidence" value="ECO:0007669"/>
    <property type="project" value="TreeGrafter"/>
</dbReference>
<dbReference type="PRINTS" id="PR00400">
    <property type="entry name" value="TETREPRESSOR"/>
</dbReference>
<dbReference type="SUPFAM" id="SSF46689">
    <property type="entry name" value="Homeodomain-like"/>
    <property type="match status" value="1"/>
</dbReference>
<dbReference type="OrthoDB" id="329481at2"/>
<evidence type="ECO:0000256" key="4">
    <source>
        <dbReference type="ARBA" id="ARBA00023163"/>
    </source>
</evidence>
<evidence type="ECO:0000313" key="7">
    <source>
        <dbReference type="EMBL" id="GAB95363.1"/>
    </source>
</evidence>
<dbReference type="PANTHER" id="PTHR30055:SF151">
    <property type="entry name" value="TRANSCRIPTIONAL REGULATORY PROTEIN"/>
    <property type="match status" value="1"/>
</dbReference>
<evidence type="ECO:0000256" key="2">
    <source>
        <dbReference type="ARBA" id="ARBA00023015"/>
    </source>
</evidence>
<dbReference type="PANTHER" id="PTHR30055">
    <property type="entry name" value="HTH-TYPE TRANSCRIPTIONAL REGULATOR RUTR"/>
    <property type="match status" value="1"/>
</dbReference>
<keyword evidence="2" id="KW-0805">Transcription regulation</keyword>
<dbReference type="InterPro" id="IPR001647">
    <property type="entry name" value="HTH_TetR"/>
</dbReference>
<dbReference type="InterPro" id="IPR009057">
    <property type="entry name" value="Homeodomain-like_sf"/>
</dbReference>
<evidence type="ECO:0000256" key="1">
    <source>
        <dbReference type="ARBA" id="ARBA00022491"/>
    </source>
</evidence>
<dbReference type="EMBL" id="BAHD01000019">
    <property type="protein sequence ID" value="GAB95363.1"/>
    <property type="molecule type" value="Genomic_DNA"/>
</dbReference>
<evidence type="ECO:0000259" key="6">
    <source>
        <dbReference type="PROSITE" id="PS50977"/>
    </source>
</evidence>
<protein>
    <submittedName>
        <fullName evidence="7">Putative TetR family transcriptional regulator</fullName>
    </submittedName>
</protein>
<evidence type="ECO:0000256" key="3">
    <source>
        <dbReference type="ARBA" id="ARBA00023125"/>
    </source>
</evidence>
<keyword evidence="1" id="KW-0678">Repressor</keyword>
<keyword evidence="4" id="KW-0804">Transcription</keyword>
<dbReference type="PROSITE" id="PS50977">
    <property type="entry name" value="HTH_TETR_2"/>
    <property type="match status" value="1"/>
</dbReference>
<gene>
    <name evidence="7" type="ORF">KILIM_019_00150</name>
</gene>
<reference evidence="7 8" key="1">
    <citation type="submission" date="2012-08" db="EMBL/GenBank/DDBJ databases">
        <title>Whole genome shotgun sequence of Kineosphaera limosa NBRC 100340.</title>
        <authorList>
            <person name="Yoshida I."/>
            <person name="Isaki S."/>
            <person name="Hosoyama A."/>
            <person name="Tsuchikane K."/>
            <person name="Katsumata H."/>
            <person name="Ando Y."/>
            <person name="Ohji S."/>
            <person name="Hamada M."/>
            <person name="Tamura T."/>
            <person name="Yamazoe A."/>
            <person name="Yamazaki S."/>
            <person name="Fujita N."/>
        </authorList>
    </citation>
    <scope>NUCLEOTIDE SEQUENCE [LARGE SCALE GENOMIC DNA]</scope>
    <source>
        <strain evidence="7 8">NBRC 100340</strain>
    </source>
</reference>
<dbReference type="eggNOG" id="COG1309">
    <property type="taxonomic scope" value="Bacteria"/>
</dbReference>
<dbReference type="RefSeq" id="WP_006591895.1">
    <property type="nucleotide sequence ID" value="NZ_BAHD01000019.1"/>
</dbReference>
<dbReference type="InterPro" id="IPR036271">
    <property type="entry name" value="Tet_transcr_reg_TetR-rel_C_sf"/>
</dbReference>
<dbReference type="AlphaFoldDB" id="K6VGQ9"/>
<dbReference type="InterPro" id="IPR050109">
    <property type="entry name" value="HTH-type_TetR-like_transc_reg"/>
</dbReference>
<sequence length="214" mass="22912">MTTGRERPVLSRERIVAAALAMVDEQGVEALSMRKLGQRLGVDPMAVYHYVPNKAALFDGIVEHVWQGVRLPAPTEGETWQGVLQAVFTTFRARLLEHPHAVALIGTRPTTTPAMLTLIDASLGRLAAAGLPGQRAMPLIDCLSAFTIGKVLAEVSDPSTSGESVPQAVESAVAGMTHQTHPHLLATLMAGYAFTPEEQFETGLRALIQGWPTA</sequence>
<name>K6VGQ9_9MICO</name>
<keyword evidence="3 5" id="KW-0238">DNA-binding</keyword>
<feature type="domain" description="HTH tetR-type" evidence="6">
    <location>
        <begin position="9"/>
        <end position="69"/>
    </location>
</feature>
<dbReference type="InterPro" id="IPR004111">
    <property type="entry name" value="Repressor_TetR_C"/>
</dbReference>
<dbReference type="GO" id="GO:0000976">
    <property type="term" value="F:transcription cis-regulatory region binding"/>
    <property type="evidence" value="ECO:0007669"/>
    <property type="project" value="TreeGrafter"/>
</dbReference>
<dbReference type="Pfam" id="PF00440">
    <property type="entry name" value="TetR_N"/>
    <property type="match status" value="1"/>
</dbReference>
<dbReference type="GO" id="GO:0045892">
    <property type="term" value="P:negative regulation of DNA-templated transcription"/>
    <property type="evidence" value="ECO:0007669"/>
    <property type="project" value="InterPro"/>
</dbReference>